<proteinExistence type="predicted"/>
<dbReference type="PANTHER" id="PTHR34070:SF1">
    <property type="entry name" value="DNA ALKYLATION REPAIR PROTEIN"/>
    <property type="match status" value="1"/>
</dbReference>
<reference evidence="1 2" key="1">
    <citation type="submission" date="2020-03" db="EMBL/GenBank/DDBJ databases">
        <title>Whole genome shotgun sequence of Phytohabitans suffuscus NBRC 105367.</title>
        <authorList>
            <person name="Komaki H."/>
            <person name="Tamura T."/>
        </authorList>
    </citation>
    <scope>NUCLEOTIDE SEQUENCE [LARGE SCALE GENOMIC DNA]</scope>
    <source>
        <strain evidence="1 2">NBRC 105367</strain>
    </source>
</reference>
<dbReference type="PANTHER" id="PTHR34070">
    <property type="entry name" value="ARMADILLO-TYPE FOLD"/>
    <property type="match status" value="1"/>
</dbReference>
<evidence type="ECO:0000313" key="1">
    <source>
        <dbReference type="EMBL" id="BCB83416.1"/>
    </source>
</evidence>
<evidence type="ECO:0000313" key="2">
    <source>
        <dbReference type="Proteomes" id="UP000503011"/>
    </source>
</evidence>
<dbReference type="KEGG" id="psuu:Psuf_007290"/>
<name>A0A6F8YBE8_9ACTN</name>
<keyword evidence="2" id="KW-1185">Reference proteome</keyword>
<dbReference type="RefSeq" id="WP_173153741.1">
    <property type="nucleotide sequence ID" value="NZ_AP022871.1"/>
</dbReference>
<dbReference type="InterPro" id="IPR016024">
    <property type="entry name" value="ARM-type_fold"/>
</dbReference>
<organism evidence="1 2">
    <name type="scientific">Phytohabitans suffuscus</name>
    <dbReference type="NCBI Taxonomy" id="624315"/>
    <lineage>
        <taxon>Bacteria</taxon>
        <taxon>Bacillati</taxon>
        <taxon>Actinomycetota</taxon>
        <taxon>Actinomycetes</taxon>
        <taxon>Micromonosporales</taxon>
        <taxon>Micromonosporaceae</taxon>
    </lineage>
</organism>
<gene>
    <name evidence="1" type="ORF">Psuf_007290</name>
</gene>
<dbReference type="CDD" id="cd07064">
    <property type="entry name" value="AlkD_like_1"/>
    <property type="match status" value="1"/>
</dbReference>
<protein>
    <recommendedName>
        <fullName evidence="3">DNA alkylation repair protein</fullName>
    </recommendedName>
</protein>
<dbReference type="Proteomes" id="UP000503011">
    <property type="component" value="Chromosome"/>
</dbReference>
<dbReference type="Gene3D" id="1.25.10.90">
    <property type="match status" value="1"/>
</dbReference>
<dbReference type="AlphaFoldDB" id="A0A6F8YBE8"/>
<evidence type="ECO:0008006" key="3">
    <source>
        <dbReference type="Google" id="ProtNLM"/>
    </source>
</evidence>
<dbReference type="SUPFAM" id="SSF48371">
    <property type="entry name" value="ARM repeat"/>
    <property type="match status" value="1"/>
</dbReference>
<dbReference type="EMBL" id="AP022871">
    <property type="protein sequence ID" value="BCB83416.1"/>
    <property type="molecule type" value="Genomic_DNA"/>
</dbReference>
<dbReference type="Pfam" id="PF08713">
    <property type="entry name" value="DNA_alkylation"/>
    <property type="match status" value="1"/>
</dbReference>
<reference evidence="1 2" key="2">
    <citation type="submission" date="2020-03" db="EMBL/GenBank/DDBJ databases">
        <authorList>
            <person name="Ichikawa N."/>
            <person name="Kimura A."/>
            <person name="Kitahashi Y."/>
            <person name="Uohara A."/>
        </authorList>
    </citation>
    <scope>NUCLEOTIDE SEQUENCE [LARGE SCALE GENOMIC DNA]</scope>
    <source>
        <strain evidence="1 2">NBRC 105367</strain>
    </source>
</reference>
<accession>A0A6F8YBE8</accession>
<sequence>MTPLATEVLGRLTRVYGGARDPGRAPAMAAYMRDQFAFLGIQSPVRRVLAREVLDGLSRPGEDDLRDVAEACWALPEREYQYFACDLLRRHARVCSAAFLDTARFLVVTKPWWDTVDILAAYLVGPLVSAHPALVSTMDEWVDGEDKWLVRTAILHQLRHKERTDAARLFRYCTRQAGHPDFFVRKAIGWALREYAKTDPSAVRAYVAGHRLAPLSAREALKNL</sequence>
<dbReference type="InterPro" id="IPR014825">
    <property type="entry name" value="DNA_alkylation"/>
</dbReference>